<feature type="compositionally biased region" description="Acidic residues" evidence="1">
    <location>
        <begin position="65"/>
        <end position="77"/>
    </location>
</feature>
<accession>A0ABD1EUF6</accession>
<dbReference type="Proteomes" id="UP001566132">
    <property type="component" value="Unassembled WGS sequence"/>
</dbReference>
<organism evidence="2 3">
    <name type="scientific">Hypothenemus hampei</name>
    <name type="common">Coffee berry borer</name>
    <dbReference type="NCBI Taxonomy" id="57062"/>
    <lineage>
        <taxon>Eukaryota</taxon>
        <taxon>Metazoa</taxon>
        <taxon>Ecdysozoa</taxon>
        <taxon>Arthropoda</taxon>
        <taxon>Hexapoda</taxon>
        <taxon>Insecta</taxon>
        <taxon>Pterygota</taxon>
        <taxon>Neoptera</taxon>
        <taxon>Endopterygota</taxon>
        <taxon>Coleoptera</taxon>
        <taxon>Polyphaga</taxon>
        <taxon>Cucujiformia</taxon>
        <taxon>Curculionidae</taxon>
        <taxon>Scolytinae</taxon>
        <taxon>Hypothenemus</taxon>
    </lineage>
</organism>
<feature type="region of interest" description="Disordered" evidence="1">
    <location>
        <begin position="15"/>
        <end position="41"/>
    </location>
</feature>
<evidence type="ECO:0000313" key="3">
    <source>
        <dbReference type="Proteomes" id="UP001566132"/>
    </source>
</evidence>
<keyword evidence="3" id="KW-1185">Reference proteome</keyword>
<evidence type="ECO:0000256" key="1">
    <source>
        <dbReference type="SAM" id="MobiDB-lite"/>
    </source>
</evidence>
<protein>
    <submittedName>
        <fullName evidence="2">Uncharacterized protein</fullName>
    </submittedName>
</protein>
<feature type="region of interest" description="Disordered" evidence="1">
    <location>
        <begin position="60"/>
        <end position="81"/>
    </location>
</feature>
<proteinExistence type="predicted"/>
<gene>
    <name evidence="2" type="ORF">ABEB36_007560</name>
</gene>
<sequence length="262" mass="29970">MNLIDLSMFGSMTKLKFSGKTKPPPKKNQEQTALNPKQPELFKNDIFNTYYEEGCSNDLVMNEQSNDDDNDDDDETEARDKFETSNTTFYKVLRQSYYDEHMNQLKNFQKNDGLKSSTRRVKKPIKPLAERKLIISSPINAVKVLSIDANMLKKSCSLDNLLSKTSFEAQWDALQRMMDTSPTQSSISSLEDAPSPFLPRLCTACGDCHYPSQNDIVSFSRNNEDEDSSNLRTMKYLSKSHSIEAFFNLEKLTVVNFAKVIY</sequence>
<reference evidence="2 3" key="1">
    <citation type="submission" date="2024-05" db="EMBL/GenBank/DDBJ databases">
        <title>Genetic variation in Jamaican populations of the coffee berry borer (Hypothenemus hampei).</title>
        <authorList>
            <person name="Errbii M."/>
            <person name="Myrie A."/>
        </authorList>
    </citation>
    <scope>NUCLEOTIDE SEQUENCE [LARGE SCALE GENOMIC DNA]</scope>
    <source>
        <strain evidence="2">JA-Hopewell-2020-01-JO</strain>
        <tissue evidence="2">Whole body</tissue>
    </source>
</reference>
<dbReference type="EMBL" id="JBDJPC010000005">
    <property type="protein sequence ID" value="KAL1502419.1"/>
    <property type="molecule type" value="Genomic_DNA"/>
</dbReference>
<comment type="caution">
    <text evidence="2">The sequence shown here is derived from an EMBL/GenBank/DDBJ whole genome shotgun (WGS) entry which is preliminary data.</text>
</comment>
<evidence type="ECO:0000313" key="2">
    <source>
        <dbReference type="EMBL" id="KAL1502419.1"/>
    </source>
</evidence>
<dbReference type="AlphaFoldDB" id="A0ABD1EUF6"/>
<name>A0ABD1EUF6_HYPHA</name>